<dbReference type="Proteomes" id="UP000663870">
    <property type="component" value="Unassembled WGS sequence"/>
</dbReference>
<reference evidence="1" key="1">
    <citation type="submission" date="2021-02" db="EMBL/GenBank/DDBJ databases">
        <authorList>
            <person name="Nowell W R."/>
        </authorList>
    </citation>
    <scope>NUCLEOTIDE SEQUENCE</scope>
</reference>
<evidence type="ECO:0000313" key="1">
    <source>
        <dbReference type="EMBL" id="CAF1449042.1"/>
    </source>
</evidence>
<evidence type="ECO:0000313" key="4">
    <source>
        <dbReference type="Proteomes" id="UP000663870"/>
    </source>
</evidence>
<comment type="caution">
    <text evidence="1">The sequence shown here is derived from an EMBL/GenBank/DDBJ whole genome shotgun (WGS) entry which is preliminary data.</text>
</comment>
<sequence length="525" mass="60080">MPTTNLTFHIEPQISSILARNPNLLKPSWDLNRVSDIVDSSSYRHIVDRESSPFITLLMNSDGILLKKISYSVWITCFAINELPADVRFDPKNIIVAMVSHSSAKAKLKRDEMQILLDGLVDQLVILEREGVIINEDNIHDNDVQISGENKEKKYKVYLFRGVCDKPATAMLTNMIECTGYYGFFDLIAGVDFPSGQGHVRSYVFLPEEQSTERTNQTYDFVIKALTKVSLKGTLNATNPNSKRQQVTDNFLGHKGPCALRRLKYFDVCQGFLVDPLHSLYAGCFKRFVCIELNDKYVQQNVTTVFNTIRYPSTSYRIPRSLSYFNDYKGNEYRIALLFGYRSFKNFIPDKNYQLLKILAFAAHIGEARFVTSDMVDDMNTLLDEFDLRLPDVYSCKEMVGVVHAVSHLAQCVAKAGPMSNWNTFSFESVVGFVKCIVKLMINNDILFMIQQVSITLYAEELIIGDQKFQCPNVMIGHVKTPSVYHIIRTSNVIEKLAFQREHLQPKSRNTSYLFFRYPNFRTST</sequence>
<dbReference type="EMBL" id="CAJNOH010007082">
    <property type="protein sequence ID" value="CAF1449042.1"/>
    <property type="molecule type" value="Genomic_DNA"/>
</dbReference>
<dbReference type="Proteomes" id="UP000663854">
    <property type="component" value="Unassembled WGS sequence"/>
</dbReference>
<gene>
    <name evidence="2" type="ORF">JXQ802_LOCUS52816</name>
    <name evidence="1" type="ORF">PYM288_LOCUS36468</name>
</gene>
<keyword evidence="4" id="KW-1185">Reference proteome</keyword>
<protein>
    <submittedName>
        <fullName evidence="1">Uncharacterized protein</fullName>
    </submittedName>
</protein>
<proteinExistence type="predicted"/>
<dbReference type="EMBL" id="CAJNOL010008706">
    <property type="protein sequence ID" value="CAF1638315.1"/>
    <property type="molecule type" value="Genomic_DNA"/>
</dbReference>
<name>A0A815PFU0_9BILA</name>
<dbReference type="PANTHER" id="PTHR46579">
    <property type="entry name" value="F5/8 TYPE C DOMAIN-CONTAINING PROTEIN-RELATED"/>
    <property type="match status" value="1"/>
</dbReference>
<dbReference type="AlphaFoldDB" id="A0A815PFU0"/>
<evidence type="ECO:0000313" key="2">
    <source>
        <dbReference type="EMBL" id="CAF1638315.1"/>
    </source>
</evidence>
<evidence type="ECO:0000313" key="3">
    <source>
        <dbReference type="Proteomes" id="UP000663854"/>
    </source>
</evidence>
<dbReference type="PANTHER" id="PTHR46579:SF1">
    <property type="entry name" value="F5_8 TYPE C DOMAIN-CONTAINING PROTEIN"/>
    <property type="match status" value="1"/>
</dbReference>
<accession>A0A815PFU0</accession>
<organism evidence="1 3">
    <name type="scientific">Rotaria sordida</name>
    <dbReference type="NCBI Taxonomy" id="392033"/>
    <lineage>
        <taxon>Eukaryota</taxon>
        <taxon>Metazoa</taxon>
        <taxon>Spiralia</taxon>
        <taxon>Gnathifera</taxon>
        <taxon>Rotifera</taxon>
        <taxon>Eurotatoria</taxon>
        <taxon>Bdelloidea</taxon>
        <taxon>Philodinida</taxon>
        <taxon>Philodinidae</taxon>
        <taxon>Rotaria</taxon>
    </lineage>
</organism>